<dbReference type="Proteomes" id="UP000255165">
    <property type="component" value="Unassembled WGS sequence"/>
</dbReference>
<dbReference type="AlphaFoldDB" id="A0A370NRV5"/>
<evidence type="ECO:0000256" key="1">
    <source>
        <dbReference type="SAM" id="Phobius"/>
    </source>
</evidence>
<dbReference type="EMBL" id="QKWJ01000028">
    <property type="protein sequence ID" value="RDK08258.1"/>
    <property type="molecule type" value="Genomic_DNA"/>
</dbReference>
<feature type="transmembrane region" description="Helical" evidence="1">
    <location>
        <begin position="34"/>
        <end position="54"/>
    </location>
</feature>
<dbReference type="RefSeq" id="WP_115213448.1">
    <property type="nucleotide sequence ID" value="NZ_QKWJ01000028.1"/>
</dbReference>
<evidence type="ECO:0008006" key="4">
    <source>
        <dbReference type="Google" id="ProtNLM"/>
    </source>
</evidence>
<reference evidence="3" key="1">
    <citation type="submission" date="2018-06" db="EMBL/GenBank/DDBJ databases">
        <authorList>
            <person name="Feng T."/>
            <person name="Jeon C.O."/>
        </authorList>
    </citation>
    <scope>NUCLEOTIDE SEQUENCE [LARGE SCALE GENOMIC DNA]</scope>
    <source>
        <strain evidence="3">S23</strain>
    </source>
</reference>
<proteinExistence type="predicted"/>
<name>A0A370NRV5_9BURK</name>
<evidence type="ECO:0000313" key="2">
    <source>
        <dbReference type="EMBL" id="RDK08258.1"/>
    </source>
</evidence>
<comment type="caution">
    <text evidence="2">The sequence shown here is derived from an EMBL/GenBank/DDBJ whole genome shotgun (WGS) entry which is preliminary data.</text>
</comment>
<keyword evidence="1" id="KW-0812">Transmembrane</keyword>
<keyword evidence="3" id="KW-1185">Reference proteome</keyword>
<sequence length="72" mass="7788">MKKPMWIAAGICLLITLAACIGSTGLGYADYRPLRYRDCFALAAAWLYVFVLFVKDSRASRSGVAKRGNAGA</sequence>
<evidence type="ECO:0000313" key="3">
    <source>
        <dbReference type="Proteomes" id="UP000255165"/>
    </source>
</evidence>
<dbReference type="PROSITE" id="PS51257">
    <property type="entry name" value="PROKAR_LIPOPROTEIN"/>
    <property type="match status" value="1"/>
</dbReference>
<protein>
    <recommendedName>
        <fullName evidence="4">Lipoprotein</fullName>
    </recommendedName>
</protein>
<keyword evidence="1" id="KW-0472">Membrane</keyword>
<organism evidence="2 3">
    <name type="scientific">Cupriavidus lacunae</name>
    <dbReference type="NCBI Taxonomy" id="2666307"/>
    <lineage>
        <taxon>Bacteria</taxon>
        <taxon>Pseudomonadati</taxon>
        <taxon>Pseudomonadota</taxon>
        <taxon>Betaproteobacteria</taxon>
        <taxon>Burkholderiales</taxon>
        <taxon>Burkholderiaceae</taxon>
        <taxon>Cupriavidus</taxon>
    </lineage>
</organism>
<accession>A0A370NRV5</accession>
<keyword evidence="1" id="KW-1133">Transmembrane helix</keyword>
<gene>
    <name evidence="2" type="ORF">DN412_21550</name>
</gene>